<evidence type="ECO:0000313" key="4">
    <source>
        <dbReference type="Proteomes" id="UP000245507"/>
    </source>
</evidence>
<gene>
    <name evidence="3" type="ORF">DJ010_11450</name>
</gene>
<evidence type="ECO:0000313" key="3">
    <source>
        <dbReference type="EMBL" id="PWN02985.1"/>
    </source>
</evidence>
<dbReference type="SUPFAM" id="SSF56219">
    <property type="entry name" value="DNase I-like"/>
    <property type="match status" value="1"/>
</dbReference>
<dbReference type="Proteomes" id="UP000245507">
    <property type="component" value="Unassembled WGS sequence"/>
</dbReference>
<feature type="signal peptide" evidence="1">
    <location>
        <begin position="1"/>
        <end position="23"/>
    </location>
</feature>
<feature type="chain" id="PRO_5039092574" description="Endonuclease/exonuclease/phosphatase domain-containing protein" evidence="1">
    <location>
        <begin position="24"/>
        <end position="282"/>
    </location>
</feature>
<evidence type="ECO:0000259" key="2">
    <source>
        <dbReference type="Pfam" id="PF03372"/>
    </source>
</evidence>
<reference evidence="3 4" key="1">
    <citation type="submission" date="2018-05" db="EMBL/GenBank/DDBJ databases">
        <title>Nocardioides silvaticus genome.</title>
        <authorList>
            <person name="Li C."/>
            <person name="Wang G."/>
        </authorList>
    </citation>
    <scope>NUCLEOTIDE SEQUENCE [LARGE SCALE GENOMIC DNA]</scope>
    <source>
        <strain evidence="3 4">CCTCC AB 2018079</strain>
    </source>
</reference>
<dbReference type="InterPro" id="IPR005135">
    <property type="entry name" value="Endo/exonuclease/phosphatase"/>
</dbReference>
<dbReference type="GO" id="GO:0003824">
    <property type="term" value="F:catalytic activity"/>
    <property type="evidence" value="ECO:0007669"/>
    <property type="project" value="InterPro"/>
</dbReference>
<dbReference type="InterPro" id="IPR036691">
    <property type="entry name" value="Endo/exonu/phosph_ase_sf"/>
</dbReference>
<dbReference type="OrthoDB" id="3763091at2"/>
<dbReference type="EMBL" id="QGDD01000004">
    <property type="protein sequence ID" value="PWN02985.1"/>
    <property type="molecule type" value="Genomic_DNA"/>
</dbReference>
<evidence type="ECO:0000256" key="1">
    <source>
        <dbReference type="SAM" id="SignalP"/>
    </source>
</evidence>
<sequence length="282" mass="30628">MLLARRDLRSACLALLAVLTAVAGLTAPIAPDRAAAAPGGKDPVDPADVTAVTFNALGHGHTRPGGNKCCTWDQAPRRTRGLVQVLAGHGFPALVGLQEFTPVQKRVFVRNAGKVYNLWGEVDNHVAWRPDTFKLVGTRTVTIPYLRNHDRRMPVVTLRHLPTGRTTTVINVHNPAGKSPEAAKDRSRAVTRELKVVRQEQAKGRAVVLVGDFNDKQGIFCRAARAGLASANPGTAKPCAPPRRPSIDWIFADGQRVADYRVDGSVYGTISDHRMVLSRIDY</sequence>
<proteinExistence type="predicted"/>
<name>A0A316TIV1_9ACTN</name>
<keyword evidence="4" id="KW-1185">Reference proteome</keyword>
<organism evidence="3 4">
    <name type="scientific">Nocardioides silvaticus</name>
    <dbReference type="NCBI Taxonomy" id="2201891"/>
    <lineage>
        <taxon>Bacteria</taxon>
        <taxon>Bacillati</taxon>
        <taxon>Actinomycetota</taxon>
        <taxon>Actinomycetes</taxon>
        <taxon>Propionibacteriales</taxon>
        <taxon>Nocardioidaceae</taxon>
        <taxon>Nocardioides</taxon>
    </lineage>
</organism>
<dbReference type="Gene3D" id="3.60.10.10">
    <property type="entry name" value="Endonuclease/exonuclease/phosphatase"/>
    <property type="match status" value="1"/>
</dbReference>
<comment type="caution">
    <text evidence="3">The sequence shown here is derived from an EMBL/GenBank/DDBJ whole genome shotgun (WGS) entry which is preliminary data.</text>
</comment>
<dbReference type="RefSeq" id="WP_109693787.1">
    <property type="nucleotide sequence ID" value="NZ_QGDD01000004.1"/>
</dbReference>
<feature type="domain" description="Endonuclease/exonuclease/phosphatase" evidence="2">
    <location>
        <begin position="53"/>
        <end position="273"/>
    </location>
</feature>
<accession>A0A316TIV1</accession>
<dbReference type="AlphaFoldDB" id="A0A316TIV1"/>
<dbReference type="Pfam" id="PF03372">
    <property type="entry name" value="Exo_endo_phos"/>
    <property type="match status" value="1"/>
</dbReference>
<keyword evidence="1" id="KW-0732">Signal</keyword>
<protein>
    <recommendedName>
        <fullName evidence="2">Endonuclease/exonuclease/phosphatase domain-containing protein</fullName>
    </recommendedName>
</protein>